<dbReference type="PROSITE" id="PS50109">
    <property type="entry name" value="HIS_KIN"/>
    <property type="match status" value="1"/>
</dbReference>
<keyword evidence="5" id="KW-0597">Phosphoprotein</keyword>
<keyword evidence="7 13" id="KW-0812">Transmembrane</keyword>
<keyword evidence="4" id="KW-1003">Cell membrane</keyword>
<evidence type="ECO:0000256" key="1">
    <source>
        <dbReference type="ARBA" id="ARBA00000085"/>
    </source>
</evidence>
<dbReference type="Gene3D" id="3.30.450.20">
    <property type="entry name" value="PAS domain"/>
    <property type="match status" value="1"/>
</dbReference>
<dbReference type="Gene3D" id="1.10.287.130">
    <property type="match status" value="1"/>
</dbReference>
<keyword evidence="8" id="KW-0547">Nucleotide-binding</keyword>
<feature type="transmembrane region" description="Helical" evidence="13">
    <location>
        <begin position="179"/>
        <end position="200"/>
    </location>
</feature>
<dbReference type="Proteomes" id="UP000681594">
    <property type="component" value="Unassembled WGS sequence"/>
</dbReference>
<dbReference type="InterPro" id="IPR036890">
    <property type="entry name" value="HATPase_C_sf"/>
</dbReference>
<dbReference type="SUPFAM" id="SSF103190">
    <property type="entry name" value="Sensory domain-like"/>
    <property type="match status" value="1"/>
</dbReference>
<evidence type="ECO:0000313" key="15">
    <source>
        <dbReference type="EMBL" id="MBP0445386.1"/>
    </source>
</evidence>
<comment type="caution">
    <text evidence="15">The sequence shown here is derived from an EMBL/GenBank/DDBJ whole genome shotgun (WGS) entry which is preliminary data.</text>
</comment>
<evidence type="ECO:0000256" key="8">
    <source>
        <dbReference type="ARBA" id="ARBA00022741"/>
    </source>
</evidence>
<keyword evidence="13" id="KW-0472">Membrane</keyword>
<keyword evidence="16" id="KW-1185">Reference proteome</keyword>
<feature type="domain" description="Histidine kinase" evidence="14">
    <location>
        <begin position="228"/>
        <end position="436"/>
    </location>
</feature>
<evidence type="ECO:0000256" key="4">
    <source>
        <dbReference type="ARBA" id="ARBA00022475"/>
    </source>
</evidence>
<gene>
    <name evidence="15" type="ORF">J8J14_11405</name>
</gene>
<comment type="subcellular location">
    <subcellularLocation>
        <location evidence="2">Cell membrane</location>
        <topology evidence="2">Multi-pass membrane protein</topology>
    </subcellularLocation>
</comment>
<evidence type="ECO:0000256" key="13">
    <source>
        <dbReference type="SAM" id="Phobius"/>
    </source>
</evidence>
<keyword evidence="11 13" id="KW-1133">Transmembrane helix</keyword>
<dbReference type="EC" id="2.7.13.3" evidence="3"/>
<dbReference type="Pfam" id="PF02518">
    <property type="entry name" value="HATPase_c"/>
    <property type="match status" value="1"/>
</dbReference>
<dbReference type="InterPro" id="IPR036097">
    <property type="entry name" value="HisK_dim/P_sf"/>
</dbReference>
<organism evidence="15 16">
    <name type="scientific">Pararoseomonas baculiformis</name>
    <dbReference type="NCBI Taxonomy" id="2820812"/>
    <lineage>
        <taxon>Bacteria</taxon>
        <taxon>Pseudomonadati</taxon>
        <taxon>Pseudomonadota</taxon>
        <taxon>Alphaproteobacteria</taxon>
        <taxon>Acetobacterales</taxon>
        <taxon>Acetobacteraceae</taxon>
        <taxon>Pararoseomonas</taxon>
    </lineage>
</organism>
<keyword evidence="9" id="KW-0418">Kinase</keyword>
<dbReference type="PANTHER" id="PTHR43065:SF10">
    <property type="entry name" value="PEROXIDE STRESS-ACTIVATED HISTIDINE KINASE MAK3"/>
    <property type="match status" value="1"/>
</dbReference>
<keyword evidence="10" id="KW-0067">ATP-binding</keyword>
<dbReference type="SUPFAM" id="SSF55874">
    <property type="entry name" value="ATPase domain of HSP90 chaperone/DNA topoisomerase II/histidine kinase"/>
    <property type="match status" value="1"/>
</dbReference>
<dbReference type="RefSeq" id="WP_209379629.1">
    <property type="nucleotide sequence ID" value="NZ_JAGIZB010000009.1"/>
</dbReference>
<reference evidence="15 16" key="1">
    <citation type="submission" date="2021-03" db="EMBL/GenBank/DDBJ databases">
        <authorList>
            <person name="So Y."/>
        </authorList>
    </citation>
    <scope>NUCLEOTIDE SEQUENCE [LARGE SCALE GENOMIC DNA]</scope>
    <source>
        <strain evidence="15 16">SSH11</strain>
    </source>
</reference>
<dbReference type="InterPro" id="IPR029151">
    <property type="entry name" value="Sensor-like_sf"/>
</dbReference>
<evidence type="ECO:0000256" key="5">
    <source>
        <dbReference type="ARBA" id="ARBA00022553"/>
    </source>
</evidence>
<dbReference type="InterPro" id="IPR003594">
    <property type="entry name" value="HATPase_dom"/>
</dbReference>
<dbReference type="InterPro" id="IPR005467">
    <property type="entry name" value="His_kinase_dom"/>
</dbReference>
<keyword evidence="12" id="KW-0902">Two-component regulatory system</keyword>
<evidence type="ECO:0000256" key="10">
    <source>
        <dbReference type="ARBA" id="ARBA00022840"/>
    </source>
</evidence>
<evidence type="ECO:0000256" key="6">
    <source>
        <dbReference type="ARBA" id="ARBA00022679"/>
    </source>
</evidence>
<dbReference type="Gene3D" id="3.30.565.10">
    <property type="entry name" value="Histidine kinase-like ATPase, C-terminal domain"/>
    <property type="match status" value="1"/>
</dbReference>
<comment type="catalytic activity">
    <reaction evidence="1">
        <text>ATP + protein L-histidine = ADP + protein N-phospho-L-histidine.</text>
        <dbReference type="EC" id="2.7.13.3"/>
    </reaction>
</comment>
<dbReference type="Pfam" id="PF00512">
    <property type="entry name" value="HisKA"/>
    <property type="match status" value="1"/>
</dbReference>
<dbReference type="PRINTS" id="PR00344">
    <property type="entry name" value="BCTRLSENSOR"/>
</dbReference>
<evidence type="ECO:0000256" key="7">
    <source>
        <dbReference type="ARBA" id="ARBA00022692"/>
    </source>
</evidence>
<keyword evidence="6" id="KW-0808">Transferase</keyword>
<dbReference type="SUPFAM" id="SSF47384">
    <property type="entry name" value="Homodimeric domain of signal transducing histidine kinase"/>
    <property type="match status" value="1"/>
</dbReference>
<evidence type="ECO:0000256" key="3">
    <source>
        <dbReference type="ARBA" id="ARBA00012438"/>
    </source>
</evidence>
<name>A0ABS4AEE6_9PROT</name>
<evidence type="ECO:0000256" key="12">
    <source>
        <dbReference type="ARBA" id="ARBA00023012"/>
    </source>
</evidence>
<proteinExistence type="predicted"/>
<evidence type="ECO:0000256" key="11">
    <source>
        <dbReference type="ARBA" id="ARBA00022989"/>
    </source>
</evidence>
<dbReference type="SMART" id="SM00387">
    <property type="entry name" value="HATPase_c"/>
    <property type="match status" value="1"/>
</dbReference>
<evidence type="ECO:0000259" key="14">
    <source>
        <dbReference type="PROSITE" id="PS50109"/>
    </source>
</evidence>
<evidence type="ECO:0000256" key="9">
    <source>
        <dbReference type="ARBA" id="ARBA00022777"/>
    </source>
</evidence>
<dbReference type="SMART" id="SM00388">
    <property type="entry name" value="HisKA"/>
    <property type="match status" value="1"/>
</dbReference>
<dbReference type="EMBL" id="JAGIZB010000009">
    <property type="protein sequence ID" value="MBP0445386.1"/>
    <property type="molecule type" value="Genomic_DNA"/>
</dbReference>
<accession>A0ABS4AEE6</accession>
<dbReference type="InterPro" id="IPR004358">
    <property type="entry name" value="Sig_transdc_His_kin-like_C"/>
</dbReference>
<protein>
    <recommendedName>
        <fullName evidence="3">histidine kinase</fullName>
        <ecNumber evidence="3">2.7.13.3</ecNumber>
    </recommendedName>
</protein>
<dbReference type="InterPro" id="IPR003661">
    <property type="entry name" value="HisK_dim/P_dom"/>
</dbReference>
<dbReference type="PANTHER" id="PTHR43065">
    <property type="entry name" value="SENSOR HISTIDINE KINASE"/>
    <property type="match status" value="1"/>
</dbReference>
<sequence>MSLVCILTSAAGTAWVLSGFLSHHMLERDAAVSAEFVESIVRAEGTWSYFDSSVPPGSRPALESFFTHVARLPGVVRANIYAPDGTVLWSSNPELRGRRFTENKELEQALHGQVVVEAGKVTSQFKAEHEALDTEAGGSRFVEAYLPVRDEARQHVIGVVEIYRLPLALFAAIDQGVRLVWLSALAGAALLYVALTSLICRAEHMLRDQQERLIEAETLAAVGAVASAVAHGIRNPLASIRSSAELASLEDDPSLVRAALADIESEADRVEGWVRDLLLTARGDAIAPAAVDVAALLADAGKRFTMMAERQGVTLTVRTDAVPPARGNPGPLTQAFNNLIANGIEAMPEGGELRIQARPAREGRMVEIRICDTGVGMPEPLKRGHDPLFFSTKPRGTGLGLILARRIVGLYDGTLELQEGPGGRGTRATICLPAAD</sequence>
<dbReference type="CDD" id="cd00082">
    <property type="entry name" value="HisKA"/>
    <property type="match status" value="1"/>
</dbReference>
<evidence type="ECO:0000313" key="16">
    <source>
        <dbReference type="Proteomes" id="UP000681594"/>
    </source>
</evidence>
<evidence type="ECO:0000256" key="2">
    <source>
        <dbReference type="ARBA" id="ARBA00004651"/>
    </source>
</evidence>